<evidence type="ECO:0000256" key="10">
    <source>
        <dbReference type="ARBA" id="ARBA00023237"/>
    </source>
</evidence>
<dbReference type="EMBL" id="JBELOE010000255">
    <property type="protein sequence ID" value="MER2493238.1"/>
    <property type="molecule type" value="Genomic_DNA"/>
</dbReference>
<keyword evidence="6" id="KW-0408">Iron</keyword>
<dbReference type="SUPFAM" id="SSF56935">
    <property type="entry name" value="Porins"/>
    <property type="match status" value="1"/>
</dbReference>
<keyword evidence="9 11" id="KW-0472">Membrane</keyword>
<evidence type="ECO:0000256" key="3">
    <source>
        <dbReference type="ARBA" id="ARBA00022452"/>
    </source>
</evidence>
<reference evidence="15 16" key="1">
    <citation type="submission" date="2024-06" db="EMBL/GenBank/DDBJ databases">
        <authorList>
            <person name="Chen R.Y."/>
        </authorList>
    </citation>
    <scope>NUCLEOTIDE SEQUENCE [LARGE SCALE GENOMIC DNA]</scope>
    <source>
        <strain evidence="15 16">D2</strain>
    </source>
</reference>
<evidence type="ECO:0000259" key="13">
    <source>
        <dbReference type="Pfam" id="PF00593"/>
    </source>
</evidence>
<accession>A0ABV1RJX1</accession>
<keyword evidence="3 11" id="KW-1134">Transmembrane beta strand</keyword>
<keyword evidence="4" id="KW-0410">Iron transport</keyword>
<keyword evidence="2 11" id="KW-0813">Transport</keyword>
<dbReference type="InterPro" id="IPR039426">
    <property type="entry name" value="TonB-dep_rcpt-like"/>
</dbReference>
<evidence type="ECO:0000256" key="11">
    <source>
        <dbReference type="PROSITE-ProRule" id="PRU01360"/>
    </source>
</evidence>
<comment type="caution">
    <text evidence="15">The sequence shown here is derived from an EMBL/GenBank/DDBJ whole genome shotgun (WGS) entry which is preliminary data.</text>
</comment>
<gene>
    <name evidence="15" type="ORF">ABS311_15270</name>
</gene>
<comment type="similarity">
    <text evidence="11 12">Belongs to the TonB-dependent receptor family.</text>
</comment>
<dbReference type="Gene3D" id="2.40.170.20">
    <property type="entry name" value="TonB-dependent receptor, beta-barrel domain"/>
    <property type="match status" value="1"/>
</dbReference>
<dbReference type="PROSITE" id="PS52016">
    <property type="entry name" value="TONB_DEPENDENT_REC_3"/>
    <property type="match status" value="1"/>
</dbReference>
<sequence length="738" mass="82838">MKAEYLGVVAVGFLLSGYVTTTQAQEIETIQVTAQRKLQNIQTTPLAVSALNAEKLHQFQVEDLSDIETRIPGLSMGTLNGVQPQIFIRGIGSNDDSAGGDSSVAIFIDDIYINRAAGIQFNAFDMQRIEVLRGPQGTLYGKNGVGGVIHFIRNKPTQDEEAKISAGIGNLQHRQLNALLNTALNQNLASRATVSIHKRDGYVKGAEDSVQFSDVDNQAANLQLAYQTAEHQLNLAFDYYDEAQNSIGHRPLGGSIGQLIKLSQGEKADDFYRNFSSSPGWQKRTLQSLSLTYDTQFNWAELTSITAYRDVDADVQDQISSTDIQYTELLDVYNQINEQARQFSQEFRLSGKPLLQGKLNWLSGLYYLNADTKRNESFISDMGYLILSTPQQPVPPGTRVQLISQAEQAVETNSYAAYGQINYQLNDTHRWTAGLRISYENKQATQNAPQADGLIVFEPYQASAEKGFNNHSWESMLESQWQDNLYSYVRYAQGFKSGGFQGTSPTKAAAEKPFFPEIADNYEIGIRSDWFNNQLRINATAFLTDYENLQVLRQQDSQATIAPIIIVNAAQAQSKGLELDWVFKPAALQQKNQQLELSGYFAYLDAKYEQYQNDGNSLAGNRLRNAPKNSYAIQLSWYRNLAEAGQLSTHIEYRYKGKTYQEPENLEASAIPAYHLANAKLKYQSVNEKWYAEIWIDNLFDEQYYIHNFASPTSTGQLAVIGTPGLPRHYGVNLGYRW</sequence>
<evidence type="ECO:0000256" key="8">
    <source>
        <dbReference type="ARBA" id="ARBA00023077"/>
    </source>
</evidence>
<keyword evidence="8 12" id="KW-0798">TonB box</keyword>
<dbReference type="InterPro" id="IPR036942">
    <property type="entry name" value="Beta-barrel_TonB_sf"/>
</dbReference>
<keyword evidence="5 11" id="KW-0812">Transmembrane</keyword>
<dbReference type="Pfam" id="PF07715">
    <property type="entry name" value="Plug"/>
    <property type="match status" value="1"/>
</dbReference>
<name>A0ABV1RJX1_9ALTE</name>
<proteinExistence type="inferred from homology"/>
<keyword evidence="15" id="KW-0675">Receptor</keyword>
<keyword evidence="16" id="KW-1185">Reference proteome</keyword>
<evidence type="ECO:0000313" key="16">
    <source>
        <dbReference type="Proteomes" id="UP001467690"/>
    </source>
</evidence>
<evidence type="ECO:0000256" key="9">
    <source>
        <dbReference type="ARBA" id="ARBA00023136"/>
    </source>
</evidence>
<evidence type="ECO:0000256" key="4">
    <source>
        <dbReference type="ARBA" id="ARBA00022496"/>
    </source>
</evidence>
<dbReference type="InterPro" id="IPR000531">
    <property type="entry name" value="Beta-barrel_TonB"/>
</dbReference>
<dbReference type="Pfam" id="PF00593">
    <property type="entry name" value="TonB_dep_Rec_b-barrel"/>
    <property type="match status" value="1"/>
</dbReference>
<dbReference type="PANTHER" id="PTHR32552">
    <property type="entry name" value="FERRICHROME IRON RECEPTOR-RELATED"/>
    <property type="match status" value="1"/>
</dbReference>
<evidence type="ECO:0000256" key="2">
    <source>
        <dbReference type="ARBA" id="ARBA00022448"/>
    </source>
</evidence>
<keyword evidence="7" id="KW-0406">Ion transport</keyword>
<dbReference type="RefSeq" id="WP_350402523.1">
    <property type="nucleotide sequence ID" value="NZ_JBELOE010000255.1"/>
</dbReference>
<evidence type="ECO:0000256" key="1">
    <source>
        <dbReference type="ARBA" id="ARBA00004571"/>
    </source>
</evidence>
<feature type="domain" description="TonB-dependent receptor plug" evidence="14">
    <location>
        <begin position="41"/>
        <end position="148"/>
    </location>
</feature>
<evidence type="ECO:0000256" key="6">
    <source>
        <dbReference type="ARBA" id="ARBA00023004"/>
    </source>
</evidence>
<keyword evidence="10 11" id="KW-0998">Cell outer membrane</keyword>
<protein>
    <submittedName>
        <fullName evidence="15">TonB-dependent receptor</fullName>
    </submittedName>
</protein>
<feature type="domain" description="TonB-dependent receptor-like beta-barrel" evidence="13">
    <location>
        <begin position="235"/>
        <end position="699"/>
    </location>
</feature>
<comment type="subcellular location">
    <subcellularLocation>
        <location evidence="1 11">Cell outer membrane</location>
        <topology evidence="1 11">Multi-pass membrane protein</topology>
    </subcellularLocation>
</comment>
<organism evidence="15 16">
    <name type="scientific">Catenovulum sediminis</name>
    <dbReference type="NCBI Taxonomy" id="1740262"/>
    <lineage>
        <taxon>Bacteria</taxon>
        <taxon>Pseudomonadati</taxon>
        <taxon>Pseudomonadota</taxon>
        <taxon>Gammaproteobacteria</taxon>
        <taxon>Alteromonadales</taxon>
        <taxon>Alteromonadaceae</taxon>
        <taxon>Catenovulum</taxon>
    </lineage>
</organism>
<evidence type="ECO:0000256" key="5">
    <source>
        <dbReference type="ARBA" id="ARBA00022692"/>
    </source>
</evidence>
<evidence type="ECO:0000313" key="15">
    <source>
        <dbReference type="EMBL" id="MER2493238.1"/>
    </source>
</evidence>
<evidence type="ECO:0000259" key="14">
    <source>
        <dbReference type="Pfam" id="PF07715"/>
    </source>
</evidence>
<dbReference type="PANTHER" id="PTHR32552:SF81">
    <property type="entry name" value="TONB-DEPENDENT OUTER MEMBRANE RECEPTOR"/>
    <property type="match status" value="1"/>
</dbReference>
<evidence type="ECO:0000256" key="7">
    <source>
        <dbReference type="ARBA" id="ARBA00023065"/>
    </source>
</evidence>
<dbReference type="InterPro" id="IPR012910">
    <property type="entry name" value="Plug_dom"/>
</dbReference>
<dbReference type="Proteomes" id="UP001467690">
    <property type="component" value="Unassembled WGS sequence"/>
</dbReference>
<evidence type="ECO:0000256" key="12">
    <source>
        <dbReference type="RuleBase" id="RU003357"/>
    </source>
</evidence>